<sequence length="188" mass="22375">MSYTIKSVDELKNPFLCYCVFREFNKEIYEDYIDIHYDIIDTIPFLFWLKGKNVITNEQLEKYLSINDSLYLTNILKDDKLFPITCGMSYLSNIKAYTLLAEYMCQTKEFREKLWDSINDIENNIVSGISPVCIIDDTEMFYHNYHLYYVFKMDIYEAQQLLSYKDQFNIGINMTVSEADTCIPIIEF</sequence>
<accession>A0A3E4YBN5</accession>
<comment type="caution">
    <text evidence="1">The sequence shown here is derived from an EMBL/GenBank/DDBJ whole genome shotgun (WGS) entry which is preliminary data.</text>
</comment>
<evidence type="ECO:0000313" key="1">
    <source>
        <dbReference type="EMBL" id="RGM72135.1"/>
    </source>
</evidence>
<organism evidence="1 2">
    <name type="scientific">Agathobacter rectalis</name>
    <dbReference type="NCBI Taxonomy" id="39491"/>
    <lineage>
        <taxon>Bacteria</taxon>
        <taxon>Bacillati</taxon>
        <taxon>Bacillota</taxon>
        <taxon>Clostridia</taxon>
        <taxon>Lachnospirales</taxon>
        <taxon>Lachnospiraceae</taxon>
        <taxon>Agathobacter</taxon>
    </lineage>
</organism>
<dbReference type="AlphaFoldDB" id="A0A3E4YBN5"/>
<dbReference type="EMBL" id="QSTP01000005">
    <property type="protein sequence ID" value="RGM72135.1"/>
    <property type="molecule type" value="Genomic_DNA"/>
</dbReference>
<reference evidence="1 2" key="1">
    <citation type="submission" date="2018-08" db="EMBL/GenBank/DDBJ databases">
        <title>A genome reference for cultivated species of the human gut microbiota.</title>
        <authorList>
            <person name="Zou Y."/>
            <person name="Xue W."/>
            <person name="Luo G."/>
        </authorList>
    </citation>
    <scope>NUCLEOTIDE SEQUENCE [LARGE SCALE GENOMIC DNA]</scope>
    <source>
        <strain evidence="1 2">OM07-13</strain>
    </source>
</reference>
<proteinExistence type="predicted"/>
<protein>
    <submittedName>
        <fullName evidence="1">Uncharacterized protein</fullName>
    </submittedName>
</protein>
<dbReference type="Proteomes" id="UP000260758">
    <property type="component" value="Unassembled WGS sequence"/>
</dbReference>
<gene>
    <name evidence="1" type="ORF">DXB99_06245</name>
</gene>
<name>A0A3E4YBN5_9FIRM</name>
<evidence type="ECO:0000313" key="2">
    <source>
        <dbReference type="Proteomes" id="UP000260758"/>
    </source>
</evidence>
<dbReference type="RefSeq" id="WP_117718644.1">
    <property type="nucleotide sequence ID" value="NZ_QSTP01000005.1"/>
</dbReference>